<dbReference type="Pfam" id="PF07963">
    <property type="entry name" value="N_methyl"/>
    <property type="match status" value="1"/>
</dbReference>
<sequence length="330" mass="35558">MLNDHRTPRAFTLIELLVSISIIALLIALLLPAIMQAREAARRTQCRNNLKQIGLALHNYHDAHVSFPIGARSQNGFGLSFWPGLLPALDQGNLYQQFDQNSPHNGFPIFPGAINGPLLDGIIIQAMRCPSSPLNETHPMGFNMHMQPSYVGISGASNEDGFPAKRVSFCCAPISPPDGILSADGILVSNSNVRERDISDGTSNTIVVGEASNFVLDDNGNKQNVGGAFPYSWITGTPAEGTPPNYEPNNLSYPAASYNITTIRYSPNSSYDQPGVHNNHGPNNPLASTHEGGVMVLLADGSVRFVSENINLTTLKQLAVRDDGQPIGEF</sequence>
<dbReference type="InterPro" id="IPR011453">
    <property type="entry name" value="DUF1559"/>
</dbReference>
<dbReference type="EMBL" id="CP037452">
    <property type="protein sequence ID" value="QDV51745.1"/>
    <property type="molecule type" value="Genomic_DNA"/>
</dbReference>
<organism evidence="3 4">
    <name type="scientific">Gimesia fumaroli</name>
    <dbReference type="NCBI Taxonomy" id="2527976"/>
    <lineage>
        <taxon>Bacteria</taxon>
        <taxon>Pseudomonadati</taxon>
        <taxon>Planctomycetota</taxon>
        <taxon>Planctomycetia</taxon>
        <taxon>Planctomycetales</taxon>
        <taxon>Planctomycetaceae</taxon>
        <taxon>Gimesia</taxon>
    </lineage>
</organism>
<dbReference type="KEGG" id="gfm:Enr17x_38030"/>
<protein>
    <recommendedName>
        <fullName evidence="2">DUF1559 domain-containing protein</fullName>
    </recommendedName>
</protein>
<dbReference type="PANTHER" id="PTHR30093">
    <property type="entry name" value="GENERAL SECRETION PATHWAY PROTEIN G"/>
    <property type="match status" value="1"/>
</dbReference>
<evidence type="ECO:0000313" key="4">
    <source>
        <dbReference type="Proteomes" id="UP000318313"/>
    </source>
</evidence>
<dbReference type="Pfam" id="PF07596">
    <property type="entry name" value="SBP_bac_10"/>
    <property type="match status" value="1"/>
</dbReference>
<accession>A0A518IF81</accession>
<evidence type="ECO:0000256" key="1">
    <source>
        <dbReference type="SAM" id="Phobius"/>
    </source>
</evidence>
<keyword evidence="1" id="KW-0472">Membrane</keyword>
<dbReference type="InterPro" id="IPR027558">
    <property type="entry name" value="Pre_pil_HX9DG_C"/>
</dbReference>
<name>A0A518IF81_9PLAN</name>
<keyword evidence="4" id="KW-1185">Reference proteome</keyword>
<dbReference type="AlphaFoldDB" id="A0A518IF81"/>
<dbReference type="InterPro" id="IPR045584">
    <property type="entry name" value="Pilin-like"/>
</dbReference>
<dbReference type="OrthoDB" id="280382at2"/>
<dbReference type="Gene3D" id="3.30.700.10">
    <property type="entry name" value="Glycoprotein, Type 4 Pilin"/>
    <property type="match status" value="1"/>
</dbReference>
<dbReference type="NCBIfam" id="TIGR04294">
    <property type="entry name" value="pre_pil_HX9DG"/>
    <property type="match status" value="1"/>
</dbReference>
<keyword evidence="1" id="KW-0812">Transmembrane</keyword>
<evidence type="ECO:0000259" key="2">
    <source>
        <dbReference type="Pfam" id="PF07596"/>
    </source>
</evidence>
<gene>
    <name evidence="3" type="ORF">Enr17x_38030</name>
</gene>
<reference evidence="3 4" key="1">
    <citation type="submission" date="2019-03" db="EMBL/GenBank/DDBJ databases">
        <title>Deep-cultivation of Planctomycetes and their phenomic and genomic characterization uncovers novel biology.</title>
        <authorList>
            <person name="Wiegand S."/>
            <person name="Jogler M."/>
            <person name="Boedeker C."/>
            <person name="Pinto D."/>
            <person name="Vollmers J."/>
            <person name="Rivas-Marin E."/>
            <person name="Kohn T."/>
            <person name="Peeters S.H."/>
            <person name="Heuer A."/>
            <person name="Rast P."/>
            <person name="Oberbeckmann S."/>
            <person name="Bunk B."/>
            <person name="Jeske O."/>
            <person name="Meyerdierks A."/>
            <person name="Storesund J.E."/>
            <person name="Kallscheuer N."/>
            <person name="Luecker S."/>
            <person name="Lage O.M."/>
            <person name="Pohl T."/>
            <person name="Merkel B.J."/>
            <person name="Hornburger P."/>
            <person name="Mueller R.-W."/>
            <person name="Bruemmer F."/>
            <person name="Labrenz M."/>
            <person name="Spormann A.M."/>
            <person name="Op den Camp H."/>
            <person name="Overmann J."/>
            <person name="Amann R."/>
            <person name="Jetten M.S.M."/>
            <person name="Mascher T."/>
            <person name="Medema M.H."/>
            <person name="Devos D.P."/>
            <person name="Kaster A.-K."/>
            <person name="Ovreas L."/>
            <person name="Rohde M."/>
            <person name="Galperin M.Y."/>
            <person name="Jogler C."/>
        </authorList>
    </citation>
    <scope>NUCLEOTIDE SEQUENCE [LARGE SCALE GENOMIC DNA]</scope>
    <source>
        <strain evidence="3 4">Enr17</strain>
    </source>
</reference>
<feature type="domain" description="DUF1559" evidence="2">
    <location>
        <begin position="36"/>
        <end position="312"/>
    </location>
</feature>
<feature type="transmembrane region" description="Helical" evidence="1">
    <location>
        <begin position="12"/>
        <end position="35"/>
    </location>
</feature>
<dbReference type="RefSeq" id="WP_145311139.1">
    <property type="nucleotide sequence ID" value="NZ_CP037452.1"/>
</dbReference>
<dbReference type="PANTHER" id="PTHR30093:SF2">
    <property type="entry name" value="TYPE II SECRETION SYSTEM PROTEIN H"/>
    <property type="match status" value="1"/>
</dbReference>
<evidence type="ECO:0000313" key="3">
    <source>
        <dbReference type="EMBL" id="QDV51745.1"/>
    </source>
</evidence>
<proteinExistence type="predicted"/>
<dbReference type="InterPro" id="IPR012902">
    <property type="entry name" value="N_methyl_site"/>
</dbReference>
<dbReference type="Proteomes" id="UP000318313">
    <property type="component" value="Chromosome"/>
</dbReference>
<dbReference type="NCBIfam" id="TIGR02532">
    <property type="entry name" value="IV_pilin_GFxxxE"/>
    <property type="match status" value="1"/>
</dbReference>
<keyword evidence="1" id="KW-1133">Transmembrane helix</keyword>
<dbReference type="SUPFAM" id="SSF54523">
    <property type="entry name" value="Pili subunits"/>
    <property type="match status" value="1"/>
</dbReference>